<proteinExistence type="predicted"/>
<dbReference type="InterPro" id="IPR026988">
    <property type="entry name" value="YaaC-like"/>
</dbReference>
<gene>
    <name evidence="1" type="ORF">C9I88_16325</name>
</gene>
<sequence>MSREIFQEINTKISANKVQIKEIKDQLKPKKKRLAVKYKGREIVVRKPKIVADLPSKVVLTDSTWQFVEIYLRSKKQDDALFYWEQARNFYESTKTLSLVSKPLTAYYCFLNATKALLEVKNIGYDLSHGVTGKKIDGHFRIQNEIVKFQPAGVVSGLGVYLGENVPAGGQEFTLKDIFYNLPYIHRAFTITYDRRPELFIPILEPRFVHEKSEKKGWLEIKLEQEHSNAHMLRKLNGYGLDGLYDNSVSYTLRRNKKFKWEVNNTVPTDDSLNKIQAYHKKMRKELRYIYSSNALWYVKRKDLANNVIDKSTLTLTIAAMHRLSELSRYNPQVLSKHLEKDASWLLTEFINKSIYQFIDQISSEITGNDFRVTGFRD</sequence>
<accession>A0A2T3MF50</accession>
<evidence type="ECO:0000313" key="2">
    <source>
        <dbReference type="Proteomes" id="UP000241954"/>
    </source>
</evidence>
<protein>
    <submittedName>
        <fullName evidence="1">Uncharacterized protein</fullName>
    </submittedName>
</protein>
<dbReference type="EMBL" id="PYLW01000023">
    <property type="protein sequence ID" value="PSV92416.1"/>
    <property type="molecule type" value="Genomic_DNA"/>
</dbReference>
<name>A0A2T3MF50_9GAMM</name>
<dbReference type="RefSeq" id="WP_107237814.1">
    <property type="nucleotide sequence ID" value="NZ_PYLW01000023.1"/>
</dbReference>
<dbReference type="AlphaFoldDB" id="A0A2T3MF50"/>
<dbReference type="Proteomes" id="UP000241954">
    <property type="component" value="Unassembled WGS sequence"/>
</dbReference>
<evidence type="ECO:0000313" key="1">
    <source>
        <dbReference type="EMBL" id="PSV92416.1"/>
    </source>
</evidence>
<comment type="caution">
    <text evidence="1">The sequence shown here is derived from an EMBL/GenBank/DDBJ whole genome shotgun (WGS) entry which is preliminary data.</text>
</comment>
<reference evidence="1 2" key="1">
    <citation type="submission" date="2018-01" db="EMBL/GenBank/DDBJ databases">
        <title>Whole genome sequencing of Histamine producing bacteria.</title>
        <authorList>
            <person name="Butler K."/>
        </authorList>
    </citation>
    <scope>NUCLEOTIDE SEQUENCE [LARGE SCALE GENOMIC DNA]</scope>
    <source>
        <strain evidence="1 2">NCIMB 13481</strain>
    </source>
</reference>
<organism evidence="1 2">
    <name type="scientific">Photobacterium iliopiscarium</name>
    <dbReference type="NCBI Taxonomy" id="56192"/>
    <lineage>
        <taxon>Bacteria</taxon>
        <taxon>Pseudomonadati</taxon>
        <taxon>Pseudomonadota</taxon>
        <taxon>Gammaproteobacteria</taxon>
        <taxon>Vibrionales</taxon>
        <taxon>Vibrionaceae</taxon>
        <taxon>Photobacterium</taxon>
    </lineage>
</organism>
<dbReference type="Pfam" id="PF14175">
    <property type="entry name" value="YaaC"/>
    <property type="match status" value="1"/>
</dbReference>